<sequence>MVRDWVLLCSEKREFELLKREFEHVKRELQDSRSRVERVKKLEWDLSTSREETARARELHQKVAVDWKTACGQANAKLAKAVDADKLAASRVSAIEAENKGLVERLALRDTVVVSRDSEITRLRAQLKEMSDAKDNESAHRVVLEIEVQVLRADRRWLISECIPHIVDLVKGSPEFQLEGLDEKIDEFDNLSFGILKDVTDCADHPNLSGLKAILAGEDEESGPSRCEEEVVDYDRSDDEEPVSGAGAGAGDGDAKA</sequence>
<dbReference type="EMBL" id="CM042037">
    <property type="protein sequence ID" value="KAI3743153.1"/>
    <property type="molecule type" value="Genomic_DNA"/>
</dbReference>
<evidence type="ECO:0000313" key="2">
    <source>
        <dbReference type="Proteomes" id="UP001056120"/>
    </source>
</evidence>
<protein>
    <submittedName>
        <fullName evidence="1">Uncharacterized protein</fullName>
    </submittedName>
</protein>
<accession>A0ACB9D948</accession>
<keyword evidence="2" id="KW-1185">Reference proteome</keyword>
<reference evidence="1 2" key="2">
    <citation type="journal article" date="2022" name="Mol. Ecol. Resour.">
        <title>The genomes of chicory, endive, great burdock and yacon provide insights into Asteraceae paleo-polyploidization history and plant inulin production.</title>
        <authorList>
            <person name="Fan W."/>
            <person name="Wang S."/>
            <person name="Wang H."/>
            <person name="Wang A."/>
            <person name="Jiang F."/>
            <person name="Liu H."/>
            <person name="Zhao H."/>
            <person name="Xu D."/>
            <person name="Zhang Y."/>
        </authorList>
    </citation>
    <scope>NUCLEOTIDE SEQUENCE [LARGE SCALE GENOMIC DNA]</scope>
    <source>
        <strain evidence="2">cv. Yunnan</strain>
        <tissue evidence="1">Leaves</tissue>
    </source>
</reference>
<dbReference type="Proteomes" id="UP001056120">
    <property type="component" value="Linkage Group LG20"/>
</dbReference>
<name>A0ACB9D948_9ASTR</name>
<organism evidence="1 2">
    <name type="scientific">Smallanthus sonchifolius</name>
    <dbReference type="NCBI Taxonomy" id="185202"/>
    <lineage>
        <taxon>Eukaryota</taxon>
        <taxon>Viridiplantae</taxon>
        <taxon>Streptophyta</taxon>
        <taxon>Embryophyta</taxon>
        <taxon>Tracheophyta</taxon>
        <taxon>Spermatophyta</taxon>
        <taxon>Magnoliopsida</taxon>
        <taxon>eudicotyledons</taxon>
        <taxon>Gunneridae</taxon>
        <taxon>Pentapetalae</taxon>
        <taxon>asterids</taxon>
        <taxon>campanulids</taxon>
        <taxon>Asterales</taxon>
        <taxon>Asteraceae</taxon>
        <taxon>Asteroideae</taxon>
        <taxon>Heliantheae alliance</taxon>
        <taxon>Millerieae</taxon>
        <taxon>Smallanthus</taxon>
    </lineage>
</organism>
<evidence type="ECO:0000313" key="1">
    <source>
        <dbReference type="EMBL" id="KAI3743153.1"/>
    </source>
</evidence>
<gene>
    <name evidence="1" type="ORF">L1987_60858</name>
</gene>
<reference evidence="2" key="1">
    <citation type="journal article" date="2022" name="Mol. Ecol. Resour.">
        <title>The genomes of chicory, endive, great burdock and yacon provide insights into Asteraceae palaeo-polyploidization history and plant inulin production.</title>
        <authorList>
            <person name="Fan W."/>
            <person name="Wang S."/>
            <person name="Wang H."/>
            <person name="Wang A."/>
            <person name="Jiang F."/>
            <person name="Liu H."/>
            <person name="Zhao H."/>
            <person name="Xu D."/>
            <person name="Zhang Y."/>
        </authorList>
    </citation>
    <scope>NUCLEOTIDE SEQUENCE [LARGE SCALE GENOMIC DNA]</scope>
    <source>
        <strain evidence="2">cv. Yunnan</strain>
    </source>
</reference>
<proteinExistence type="predicted"/>
<comment type="caution">
    <text evidence="1">The sequence shown here is derived from an EMBL/GenBank/DDBJ whole genome shotgun (WGS) entry which is preliminary data.</text>
</comment>